<feature type="compositionally biased region" description="Polar residues" evidence="1">
    <location>
        <begin position="209"/>
        <end position="223"/>
    </location>
</feature>
<keyword evidence="3" id="KW-1185">Reference proteome</keyword>
<sequence>MLCRVYGGGGRKRGALRLPAAGNPEGSRDSEEDDDDEGGQSIVKPTDEKVELDPHKEAGWMANFDAVPMTNTSAGQSVADAGFSAWDNTEAATSPPPIEGWAVFASFASQAGPSGRLRTNSPVSMETNSAPVDELQSSGDGHSKTVETKASVTSSSEENEKIPDANSKTGTPPHVESVTVLNGSVPEAICPPEVKNPEAKTRTSEEEPLTTSEVGPTTGNVQEGSEAPKASPVPQTSESVGQEQR</sequence>
<dbReference type="STRING" id="75743.A0A401NJT2"/>
<name>A0A401NJT2_SCYTO</name>
<gene>
    <name evidence="2" type="ORF">scyTo_0014287</name>
</gene>
<feature type="compositionally biased region" description="Basic and acidic residues" evidence="1">
    <location>
        <begin position="195"/>
        <end position="205"/>
    </location>
</feature>
<evidence type="ECO:0000313" key="3">
    <source>
        <dbReference type="Proteomes" id="UP000288216"/>
    </source>
</evidence>
<reference evidence="2 3" key="1">
    <citation type="journal article" date="2018" name="Nat. Ecol. Evol.">
        <title>Shark genomes provide insights into elasmobranch evolution and the origin of vertebrates.</title>
        <authorList>
            <person name="Hara Y"/>
            <person name="Yamaguchi K"/>
            <person name="Onimaru K"/>
            <person name="Kadota M"/>
            <person name="Koyanagi M"/>
            <person name="Keeley SD"/>
            <person name="Tatsumi K"/>
            <person name="Tanaka K"/>
            <person name="Motone F"/>
            <person name="Kageyama Y"/>
            <person name="Nozu R"/>
            <person name="Adachi N"/>
            <person name="Nishimura O"/>
            <person name="Nakagawa R"/>
            <person name="Tanegashima C"/>
            <person name="Kiyatake I"/>
            <person name="Matsumoto R"/>
            <person name="Murakumo K"/>
            <person name="Nishida K"/>
            <person name="Terakita A"/>
            <person name="Kuratani S"/>
            <person name="Sato K"/>
            <person name="Hyodo S Kuraku.S."/>
        </authorList>
    </citation>
    <scope>NUCLEOTIDE SEQUENCE [LARGE SCALE GENOMIC DNA]</scope>
</reference>
<protein>
    <submittedName>
        <fullName evidence="2">Uncharacterized protein</fullName>
    </submittedName>
</protein>
<feature type="region of interest" description="Disordered" evidence="1">
    <location>
        <begin position="1"/>
        <end position="52"/>
    </location>
</feature>
<feature type="compositionally biased region" description="Polar residues" evidence="1">
    <location>
        <begin position="233"/>
        <end position="245"/>
    </location>
</feature>
<comment type="caution">
    <text evidence="2">The sequence shown here is derived from an EMBL/GenBank/DDBJ whole genome shotgun (WGS) entry which is preliminary data.</text>
</comment>
<evidence type="ECO:0000313" key="2">
    <source>
        <dbReference type="EMBL" id="GCB61134.1"/>
    </source>
</evidence>
<feature type="compositionally biased region" description="Polar residues" evidence="1">
    <location>
        <begin position="111"/>
        <end position="140"/>
    </location>
</feature>
<dbReference type="AlphaFoldDB" id="A0A401NJT2"/>
<dbReference type="Proteomes" id="UP000288216">
    <property type="component" value="Unassembled WGS sequence"/>
</dbReference>
<organism evidence="2 3">
    <name type="scientific">Scyliorhinus torazame</name>
    <name type="common">Cloudy catshark</name>
    <name type="synonym">Catulus torazame</name>
    <dbReference type="NCBI Taxonomy" id="75743"/>
    <lineage>
        <taxon>Eukaryota</taxon>
        <taxon>Metazoa</taxon>
        <taxon>Chordata</taxon>
        <taxon>Craniata</taxon>
        <taxon>Vertebrata</taxon>
        <taxon>Chondrichthyes</taxon>
        <taxon>Elasmobranchii</taxon>
        <taxon>Galeomorphii</taxon>
        <taxon>Galeoidea</taxon>
        <taxon>Carcharhiniformes</taxon>
        <taxon>Scyliorhinidae</taxon>
        <taxon>Scyliorhinus</taxon>
    </lineage>
</organism>
<dbReference type="EMBL" id="BFAA01007608">
    <property type="protein sequence ID" value="GCB61134.1"/>
    <property type="molecule type" value="Genomic_DNA"/>
</dbReference>
<proteinExistence type="predicted"/>
<evidence type="ECO:0000256" key="1">
    <source>
        <dbReference type="SAM" id="MobiDB-lite"/>
    </source>
</evidence>
<feature type="region of interest" description="Disordered" evidence="1">
    <location>
        <begin position="111"/>
        <end position="245"/>
    </location>
</feature>
<accession>A0A401NJT2</accession>